<dbReference type="OrthoDB" id="295560at2759"/>
<dbReference type="PANTHER" id="PTHR39767">
    <property type="entry name" value="CALCIUM/CALMODULIN-BINDING MEMBRANE PROTEIN PCM4-RELATED"/>
    <property type="match status" value="1"/>
</dbReference>
<proteinExistence type="predicted"/>
<evidence type="ECO:0000313" key="2">
    <source>
        <dbReference type="EMBL" id="CAK70480.1"/>
    </source>
</evidence>
<protein>
    <submittedName>
        <fullName evidence="2">Uncharacterized protein</fullName>
    </submittedName>
</protein>
<reference evidence="2 3" key="1">
    <citation type="journal article" date="2006" name="Nature">
        <title>Global trends of whole-genome duplications revealed by the ciliate Paramecium tetraurelia.</title>
        <authorList>
            <consortium name="Genoscope"/>
            <person name="Aury J.-M."/>
            <person name="Jaillon O."/>
            <person name="Duret L."/>
            <person name="Noel B."/>
            <person name="Jubin C."/>
            <person name="Porcel B.M."/>
            <person name="Segurens B."/>
            <person name="Daubin V."/>
            <person name="Anthouard V."/>
            <person name="Aiach N."/>
            <person name="Arnaiz O."/>
            <person name="Billaut A."/>
            <person name="Beisson J."/>
            <person name="Blanc I."/>
            <person name="Bouhouche K."/>
            <person name="Camara F."/>
            <person name="Duharcourt S."/>
            <person name="Guigo R."/>
            <person name="Gogendeau D."/>
            <person name="Katinka M."/>
            <person name="Keller A.-M."/>
            <person name="Kissmehl R."/>
            <person name="Klotz C."/>
            <person name="Koll F."/>
            <person name="Le Moue A."/>
            <person name="Lepere C."/>
            <person name="Malinsky S."/>
            <person name="Nowacki M."/>
            <person name="Nowak J.K."/>
            <person name="Plattner H."/>
            <person name="Poulain J."/>
            <person name="Ruiz F."/>
            <person name="Serrano V."/>
            <person name="Zagulski M."/>
            <person name="Dessen P."/>
            <person name="Betermier M."/>
            <person name="Weissenbach J."/>
            <person name="Scarpelli C."/>
            <person name="Schachter V."/>
            <person name="Sperling L."/>
            <person name="Meyer E."/>
            <person name="Cohen J."/>
            <person name="Wincker P."/>
        </authorList>
    </citation>
    <scope>NUCLEOTIDE SEQUENCE [LARGE SCALE GENOMIC DNA]</scope>
    <source>
        <strain evidence="2 3">Stock d4-2</strain>
    </source>
</reference>
<dbReference type="EMBL" id="CT868085">
    <property type="protein sequence ID" value="CAK70480.1"/>
    <property type="molecule type" value="Genomic_DNA"/>
</dbReference>
<sequence>MKHSISFLKILFLRSILYQNCITDKEDDCKSSDFQIAGTMESNTGICGSGSNKTFIGPFGKKTLVTYNVPYLLANKQVQLQFGIWKFDSWDNEGFEIKINNVLMDNLIVGNFDYPNQCRQTQLGDHLYPFSYNFLLTDTHLTLTLQDFLDSSLLDESWGLRDFVLSLSSSCVNFYSECNYTGELFQICKGDKTTRSTSLPYEIKSIMMDYGIIVKIKDPNQLGGALQEYSSSQPCIGGYKVLIQESTLVPKIYSIMINKDINTQNK</sequence>
<evidence type="ECO:0000313" key="3">
    <source>
        <dbReference type="Proteomes" id="UP000000600"/>
    </source>
</evidence>
<organism evidence="2 3">
    <name type="scientific">Paramecium tetraurelia</name>
    <dbReference type="NCBI Taxonomy" id="5888"/>
    <lineage>
        <taxon>Eukaryota</taxon>
        <taxon>Sar</taxon>
        <taxon>Alveolata</taxon>
        <taxon>Ciliophora</taxon>
        <taxon>Intramacronucleata</taxon>
        <taxon>Oligohymenophorea</taxon>
        <taxon>Peniculida</taxon>
        <taxon>Parameciidae</taxon>
        <taxon>Paramecium</taxon>
    </lineage>
</organism>
<dbReference type="AlphaFoldDB" id="A0CI63"/>
<name>A0CI63_PARTE</name>
<dbReference type="OMA" id="FGIWKFD"/>
<keyword evidence="1" id="KW-0732">Signal</keyword>
<accession>A0CI63</accession>
<feature type="chain" id="PRO_5002623628" evidence="1">
    <location>
        <begin position="24"/>
        <end position="266"/>
    </location>
</feature>
<dbReference type="KEGG" id="ptm:GSPATT00007615001"/>
<dbReference type="InParanoid" id="A0CI63"/>
<evidence type="ECO:0000256" key="1">
    <source>
        <dbReference type="SAM" id="SignalP"/>
    </source>
</evidence>
<dbReference type="HOGENOM" id="CLU_100801_0_0_1"/>
<dbReference type="PANTHER" id="PTHR39767:SF2">
    <property type="entry name" value="CHROMOSOME UNDETERMINED SCAFFOLD_1, WHOLE GENOME SHOTGUN SEQUENCE"/>
    <property type="match status" value="1"/>
</dbReference>
<gene>
    <name evidence="2" type="ORF">GSPATT00007615001</name>
</gene>
<feature type="signal peptide" evidence="1">
    <location>
        <begin position="1"/>
        <end position="23"/>
    </location>
</feature>
<dbReference type="Proteomes" id="UP000000600">
    <property type="component" value="Unassembled WGS sequence"/>
</dbReference>
<dbReference type="RefSeq" id="XP_001437877.1">
    <property type="nucleotide sequence ID" value="XM_001437840.1"/>
</dbReference>
<keyword evidence="3" id="KW-1185">Reference proteome</keyword>
<dbReference type="GeneID" id="5023662"/>